<keyword evidence="5" id="KW-0812">Transmembrane</keyword>
<proteinExistence type="inferred from homology"/>
<dbReference type="OrthoDB" id="43754at2157"/>
<dbReference type="PANTHER" id="PTHR43420:SF44">
    <property type="entry name" value="ACETYLTRANSFERASE YPEA"/>
    <property type="match status" value="1"/>
</dbReference>
<dbReference type="PANTHER" id="PTHR43420">
    <property type="entry name" value="ACETYLTRANSFERASE"/>
    <property type="match status" value="1"/>
</dbReference>
<name>A0A099T2L0_METMT</name>
<keyword evidence="8" id="KW-1185">Reference proteome</keyword>
<feature type="transmembrane region" description="Helical" evidence="5">
    <location>
        <begin position="34"/>
        <end position="57"/>
    </location>
</feature>
<keyword evidence="2" id="KW-0963">Cytoplasm</keyword>
<dbReference type="Pfam" id="PF00583">
    <property type="entry name" value="Acetyltransf_1"/>
    <property type="match status" value="1"/>
</dbReference>
<keyword evidence="3" id="KW-0808">Transferase</keyword>
<reference evidence="7 8" key="1">
    <citation type="submission" date="2014-09" db="EMBL/GenBank/DDBJ databases">
        <title>Draft genome sequence of an obligately methylotrophic methanogen, Methanococcoides methylutens, isolated from marine sediment.</title>
        <authorList>
            <person name="Guan Y."/>
            <person name="Ngugi D.K."/>
            <person name="Blom J."/>
            <person name="Ali S."/>
            <person name="Ferry J.G."/>
            <person name="Stingl U."/>
        </authorList>
    </citation>
    <scope>NUCLEOTIDE SEQUENCE [LARGE SCALE GENOMIC DNA]</scope>
    <source>
        <strain evidence="7 8">DSM 2657</strain>
    </source>
</reference>
<dbReference type="AlphaFoldDB" id="A0A099T2L0"/>
<evidence type="ECO:0000259" key="6">
    <source>
        <dbReference type="PROSITE" id="PS51186"/>
    </source>
</evidence>
<sequence length="141" mass="15879">MIRVATRSDIPSIVEIENLSFDAPWSSSVFRSYAYYPGFIVLKSEGVILGYAVLVVIKRAAHLASIATHPKYRRMGVATALLEGCIILAKENSYPLIRLEVREKNNDAQKFYLSNGFEMKGVIPNYYPDDNAIIMELDLEC</sequence>
<gene>
    <name evidence="7" type="ORF">LI82_03425</name>
</gene>
<feature type="domain" description="N-acetyltransferase" evidence="6">
    <location>
        <begin position="1"/>
        <end position="140"/>
    </location>
</feature>
<evidence type="ECO:0000256" key="3">
    <source>
        <dbReference type="ARBA" id="ARBA00022679"/>
    </source>
</evidence>
<dbReference type="RefSeq" id="WP_048193512.1">
    <property type="nucleotide sequence ID" value="NZ_CAAGSM010000002.1"/>
</dbReference>
<evidence type="ECO:0000313" key="8">
    <source>
        <dbReference type="Proteomes" id="UP000029859"/>
    </source>
</evidence>
<comment type="similarity">
    <text evidence="1">Belongs to the acetyltransferase family. RimI subfamily.</text>
</comment>
<dbReference type="SUPFAM" id="SSF55729">
    <property type="entry name" value="Acyl-CoA N-acyltransferases (Nat)"/>
    <property type="match status" value="1"/>
</dbReference>
<keyword evidence="4" id="KW-0012">Acyltransferase</keyword>
<dbReference type="Proteomes" id="UP000029859">
    <property type="component" value="Unassembled WGS sequence"/>
</dbReference>
<evidence type="ECO:0000256" key="2">
    <source>
        <dbReference type="ARBA" id="ARBA00022490"/>
    </source>
</evidence>
<accession>A0A099T2L0</accession>
<dbReference type="NCBIfam" id="TIGR01575">
    <property type="entry name" value="rimI"/>
    <property type="match status" value="1"/>
</dbReference>
<dbReference type="InterPro" id="IPR006464">
    <property type="entry name" value="AcTrfase_RimI/Ard1"/>
</dbReference>
<keyword evidence="5" id="KW-1133">Transmembrane helix</keyword>
<comment type="caution">
    <text evidence="7">The sequence shown here is derived from an EMBL/GenBank/DDBJ whole genome shotgun (WGS) entry which is preliminary data.</text>
</comment>
<dbReference type="PROSITE" id="PS51186">
    <property type="entry name" value="GNAT"/>
    <property type="match status" value="1"/>
</dbReference>
<dbReference type="GO" id="GO:0008080">
    <property type="term" value="F:N-acetyltransferase activity"/>
    <property type="evidence" value="ECO:0007669"/>
    <property type="project" value="InterPro"/>
</dbReference>
<dbReference type="InterPro" id="IPR016181">
    <property type="entry name" value="Acyl_CoA_acyltransferase"/>
</dbReference>
<dbReference type="Gene3D" id="3.40.630.30">
    <property type="match status" value="1"/>
</dbReference>
<dbReference type="CDD" id="cd04301">
    <property type="entry name" value="NAT_SF"/>
    <property type="match status" value="1"/>
</dbReference>
<dbReference type="InterPro" id="IPR000182">
    <property type="entry name" value="GNAT_dom"/>
</dbReference>
<dbReference type="InterPro" id="IPR050680">
    <property type="entry name" value="YpeA/RimI_acetyltransf"/>
</dbReference>
<keyword evidence="5" id="KW-0472">Membrane</keyword>
<evidence type="ECO:0000256" key="5">
    <source>
        <dbReference type="SAM" id="Phobius"/>
    </source>
</evidence>
<evidence type="ECO:0000313" key="7">
    <source>
        <dbReference type="EMBL" id="KGK99094.1"/>
    </source>
</evidence>
<protein>
    <recommendedName>
        <fullName evidence="6">N-acetyltransferase domain-containing protein</fullName>
    </recommendedName>
</protein>
<organism evidence="7 8">
    <name type="scientific">Methanococcoides methylutens</name>
    <dbReference type="NCBI Taxonomy" id="2226"/>
    <lineage>
        <taxon>Archaea</taxon>
        <taxon>Methanobacteriati</taxon>
        <taxon>Methanobacteriota</taxon>
        <taxon>Stenosarchaea group</taxon>
        <taxon>Methanomicrobia</taxon>
        <taxon>Methanosarcinales</taxon>
        <taxon>Methanosarcinaceae</taxon>
        <taxon>Methanococcoides</taxon>
    </lineage>
</organism>
<dbReference type="EMBL" id="JRHO01000009">
    <property type="protein sequence ID" value="KGK99094.1"/>
    <property type="molecule type" value="Genomic_DNA"/>
</dbReference>
<evidence type="ECO:0000256" key="1">
    <source>
        <dbReference type="ARBA" id="ARBA00005395"/>
    </source>
</evidence>
<evidence type="ECO:0000256" key="4">
    <source>
        <dbReference type="ARBA" id="ARBA00023315"/>
    </source>
</evidence>